<dbReference type="EMBL" id="BTGU01000062">
    <property type="protein sequence ID" value="GMN56148.1"/>
    <property type="molecule type" value="Genomic_DNA"/>
</dbReference>
<protein>
    <submittedName>
        <fullName evidence="2">Uncharacterized protein</fullName>
    </submittedName>
</protein>
<feature type="region of interest" description="Disordered" evidence="1">
    <location>
        <begin position="1"/>
        <end position="26"/>
    </location>
</feature>
<accession>A0AA88AJJ5</accession>
<feature type="compositionally biased region" description="Basic residues" evidence="1">
    <location>
        <begin position="1"/>
        <end position="16"/>
    </location>
</feature>
<organism evidence="2 3">
    <name type="scientific">Ficus carica</name>
    <name type="common">Common fig</name>
    <dbReference type="NCBI Taxonomy" id="3494"/>
    <lineage>
        <taxon>Eukaryota</taxon>
        <taxon>Viridiplantae</taxon>
        <taxon>Streptophyta</taxon>
        <taxon>Embryophyta</taxon>
        <taxon>Tracheophyta</taxon>
        <taxon>Spermatophyta</taxon>
        <taxon>Magnoliopsida</taxon>
        <taxon>eudicotyledons</taxon>
        <taxon>Gunneridae</taxon>
        <taxon>Pentapetalae</taxon>
        <taxon>rosids</taxon>
        <taxon>fabids</taxon>
        <taxon>Rosales</taxon>
        <taxon>Moraceae</taxon>
        <taxon>Ficeae</taxon>
        <taxon>Ficus</taxon>
    </lineage>
</organism>
<name>A0AA88AJJ5_FICCA</name>
<gene>
    <name evidence="2" type="ORF">TIFTF001_025264</name>
</gene>
<dbReference type="Proteomes" id="UP001187192">
    <property type="component" value="Unassembled WGS sequence"/>
</dbReference>
<evidence type="ECO:0000313" key="3">
    <source>
        <dbReference type="Proteomes" id="UP001187192"/>
    </source>
</evidence>
<evidence type="ECO:0000313" key="2">
    <source>
        <dbReference type="EMBL" id="GMN56148.1"/>
    </source>
</evidence>
<dbReference type="AlphaFoldDB" id="A0AA88AJJ5"/>
<proteinExistence type="predicted"/>
<reference evidence="2" key="1">
    <citation type="submission" date="2023-07" db="EMBL/GenBank/DDBJ databases">
        <title>draft genome sequence of fig (Ficus carica).</title>
        <authorList>
            <person name="Takahashi T."/>
            <person name="Nishimura K."/>
        </authorList>
    </citation>
    <scope>NUCLEOTIDE SEQUENCE</scope>
</reference>
<evidence type="ECO:0000256" key="1">
    <source>
        <dbReference type="SAM" id="MobiDB-lite"/>
    </source>
</evidence>
<keyword evidence="3" id="KW-1185">Reference proteome</keyword>
<comment type="caution">
    <text evidence="2">The sequence shown here is derived from an EMBL/GenBank/DDBJ whole genome shotgun (WGS) entry which is preliminary data.</text>
</comment>
<sequence length="122" mass="14484">MPCTKKVAHKQSRRKPRDTTTSYRTFQSDEAKDRYEKFTSERSFCPEMQDTPTMGYDEFKHTVIVEHQWRQFCSHPTTNVMLLVREFYAHFTREGQKTVYVRGVQVPIDDLHMEFAANANKT</sequence>